<organism evidence="11 12">
    <name type="scientific">Dokdonella soli</name>
    <dbReference type="NCBI Taxonomy" id="529810"/>
    <lineage>
        <taxon>Bacteria</taxon>
        <taxon>Pseudomonadati</taxon>
        <taxon>Pseudomonadota</taxon>
        <taxon>Gammaproteobacteria</taxon>
        <taxon>Lysobacterales</taxon>
        <taxon>Rhodanobacteraceae</taxon>
        <taxon>Dokdonella</taxon>
    </lineage>
</organism>
<comment type="subcellular location">
    <subcellularLocation>
        <location evidence="1">Periplasm</location>
    </subcellularLocation>
</comment>
<proteinExistence type="predicted"/>
<feature type="domain" description="Cytochrome c" evidence="10">
    <location>
        <begin position="149"/>
        <end position="242"/>
    </location>
</feature>
<evidence type="ECO:0000256" key="5">
    <source>
        <dbReference type="ARBA" id="ARBA00022764"/>
    </source>
</evidence>
<dbReference type="EMBL" id="BAAAEU010000015">
    <property type="protein sequence ID" value="GAA0717814.1"/>
    <property type="molecule type" value="Genomic_DNA"/>
</dbReference>
<evidence type="ECO:0000256" key="3">
    <source>
        <dbReference type="ARBA" id="ARBA00022617"/>
    </source>
</evidence>
<dbReference type="InterPro" id="IPR024167">
    <property type="entry name" value="Cytochrome_c4-like"/>
</dbReference>
<evidence type="ECO:0000256" key="2">
    <source>
        <dbReference type="ARBA" id="ARBA00022448"/>
    </source>
</evidence>
<gene>
    <name evidence="11" type="ORF">GCM10009105_25140</name>
</gene>
<dbReference type="Proteomes" id="UP001501523">
    <property type="component" value="Unassembled WGS sequence"/>
</dbReference>
<evidence type="ECO:0000259" key="10">
    <source>
        <dbReference type="PROSITE" id="PS51007"/>
    </source>
</evidence>
<dbReference type="SUPFAM" id="SSF46626">
    <property type="entry name" value="Cytochrome c"/>
    <property type="match status" value="2"/>
</dbReference>
<keyword evidence="5" id="KW-0574">Periplasm</keyword>
<dbReference type="PANTHER" id="PTHR33751">
    <property type="entry name" value="CBB3-TYPE CYTOCHROME C OXIDASE SUBUNIT FIXP"/>
    <property type="match status" value="1"/>
</dbReference>
<keyword evidence="7 8" id="KW-0408">Iron</keyword>
<evidence type="ECO:0000256" key="7">
    <source>
        <dbReference type="ARBA" id="ARBA00023004"/>
    </source>
</evidence>
<dbReference type="PANTHER" id="PTHR33751:SF9">
    <property type="entry name" value="CYTOCHROME C4"/>
    <property type="match status" value="1"/>
</dbReference>
<keyword evidence="12" id="KW-1185">Reference proteome</keyword>
<accession>A0ABN1INR8</accession>
<dbReference type="InterPro" id="IPR008168">
    <property type="entry name" value="Cyt_C_IC"/>
</dbReference>
<keyword evidence="9" id="KW-0732">Signal</keyword>
<dbReference type="Pfam" id="PF00034">
    <property type="entry name" value="Cytochrom_C"/>
    <property type="match status" value="2"/>
</dbReference>
<dbReference type="PIRSF" id="PIRSF000005">
    <property type="entry name" value="Cytochrome_c4"/>
    <property type="match status" value="1"/>
</dbReference>
<dbReference type="Gene3D" id="1.10.760.10">
    <property type="entry name" value="Cytochrome c-like domain"/>
    <property type="match status" value="2"/>
</dbReference>
<feature type="signal peptide" evidence="9">
    <location>
        <begin position="1"/>
        <end position="25"/>
    </location>
</feature>
<dbReference type="PRINTS" id="PR00605">
    <property type="entry name" value="CYTCHROMECIC"/>
</dbReference>
<reference evidence="11 12" key="1">
    <citation type="journal article" date="2019" name="Int. J. Syst. Evol. Microbiol.">
        <title>The Global Catalogue of Microorganisms (GCM) 10K type strain sequencing project: providing services to taxonomists for standard genome sequencing and annotation.</title>
        <authorList>
            <consortium name="The Broad Institute Genomics Platform"/>
            <consortium name="The Broad Institute Genome Sequencing Center for Infectious Disease"/>
            <person name="Wu L."/>
            <person name="Ma J."/>
        </authorList>
    </citation>
    <scope>NUCLEOTIDE SEQUENCE [LARGE SCALE GENOMIC DNA]</scope>
    <source>
        <strain evidence="11 12">JCM 15421</strain>
    </source>
</reference>
<protein>
    <recommendedName>
        <fullName evidence="10">Cytochrome c domain-containing protein</fullName>
    </recommendedName>
</protein>
<evidence type="ECO:0000256" key="4">
    <source>
        <dbReference type="ARBA" id="ARBA00022723"/>
    </source>
</evidence>
<evidence type="ECO:0000256" key="1">
    <source>
        <dbReference type="ARBA" id="ARBA00004418"/>
    </source>
</evidence>
<keyword evidence="4 8" id="KW-0479">Metal-binding</keyword>
<dbReference type="PROSITE" id="PS51318">
    <property type="entry name" value="TAT"/>
    <property type="match status" value="1"/>
</dbReference>
<comment type="caution">
    <text evidence="11">The sequence shown here is derived from an EMBL/GenBank/DDBJ whole genome shotgun (WGS) entry which is preliminary data.</text>
</comment>
<evidence type="ECO:0000256" key="8">
    <source>
        <dbReference type="PROSITE-ProRule" id="PRU00433"/>
    </source>
</evidence>
<dbReference type="InterPro" id="IPR050597">
    <property type="entry name" value="Cytochrome_c_Oxidase_Subunit"/>
</dbReference>
<evidence type="ECO:0000313" key="12">
    <source>
        <dbReference type="Proteomes" id="UP001501523"/>
    </source>
</evidence>
<keyword evidence="3 8" id="KW-0349">Heme</keyword>
<feature type="chain" id="PRO_5046727122" description="Cytochrome c domain-containing protein" evidence="9">
    <location>
        <begin position="26"/>
        <end position="253"/>
    </location>
</feature>
<dbReference type="InterPro" id="IPR036909">
    <property type="entry name" value="Cyt_c-like_dom_sf"/>
</dbReference>
<feature type="domain" description="Cytochrome c" evidence="10">
    <location>
        <begin position="51"/>
        <end position="140"/>
    </location>
</feature>
<dbReference type="InterPro" id="IPR006311">
    <property type="entry name" value="TAT_signal"/>
</dbReference>
<keyword evidence="6" id="KW-0249">Electron transport</keyword>
<dbReference type="InterPro" id="IPR009056">
    <property type="entry name" value="Cyt_c-like_dom"/>
</dbReference>
<evidence type="ECO:0000256" key="9">
    <source>
        <dbReference type="SAM" id="SignalP"/>
    </source>
</evidence>
<dbReference type="PROSITE" id="PS51007">
    <property type="entry name" value="CYTC"/>
    <property type="match status" value="2"/>
</dbReference>
<keyword evidence="2" id="KW-0813">Transport</keyword>
<evidence type="ECO:0000313" key="11">
    <source>
        <dbReference type="EMBL" id="GAA0717814.1"/>
    </source>
</evidence>
<name>A0ABN1INR8_9GAMM</name>
<evidence type="ECO:0000256" key="6">
    <source>
        <dbReference type="ARBA" id="ARBA00022982"/>
    </source>
</evidence>
<sequence length="253" mass="25958">MSFRRVFVRYMLALTVLPAAGAALAQTPSNETAAPASPTAAPAAATPAPAEAAKAGNALVLGEAKAGETKAATCGACHGIDGNPSDKQYPKLAGQNEAYIARQITLFQTQKRQNAIMMGFAATLSAQDMHDIGAYFSSKASLPGVADEKLLERGQALYRGGDTKLGVPACMACHGPDGRGMAGTGFPQLAGQWADYVAAKLKDWKTGATWGDDANAKIMPTIAQALSDADIQALASYVEGLHTAAAGTTTASK</sequence>